<feature type="region of interest" description="Disordered" evidence="1">
    <location>
        <begin position="48"/>
        <end position="101"/>
    </location>
</feature>
<name>A0AAV1GZ43_XYRNO</name>
<feature type="domain" description="LBH" evidence="2">
    <location>
        <begin position="1"/>
        <end position="66"/>
    </location>
</feature>
<accession>A0AAV1GZ43</accession>
<evidence type="ECO:0000259" key="2">
    <source>
        <dbReference type="Pfam" id="PF15317"/>
    </source>
</evidence>
<dbReference type="Proteomes" id="UP001178508">
    <property type="component" value="Chromosome 17"/>
</dbReference>
<dbReference type="InterPro" id="IPR042945">
    <property type="entry name" value="LBH_dom_prot"/>
</dbReference>
<evidence type="ECO:0000313" key="4">
    <source>
        <dbReference type="Proteomes" id="UP001178508"/>
    </source>
</evidence>
<evidence type="ECO:0000313" key="3">
    <source>
        <dbReference type="EMBL" id="CAJ1077829.1"/>
    </source>
</evidence>
<reference evidence="3" key="1">
    <citation type="submission" date="2023-08" db="EMBL/GenBank/DDBJ databases">
        <authorList>
            <person name="Alioto T."/>
            <person name="Alioto T."/>
            <person name="Gomez Garrido J."/>
        </authorList>
    </citation>
    <scope>NUCLEOTIDE SEQUENCE</scope>
</reference>
<proteinExistence type="predicted"/>
<dbReference type="PANTHER" id="PTHR14987">
    <property type="entry name" value="PROTEIN LBH-RELATED"/>
    <property type="match status" value="1"/>
</dbReference>
<keyword evidence="4" id="KW-1185">Reference proteome</keyword>
<organism evidence="3 4">
    <name type="scientific">Xyrichtys novacula</name>
    <name type="common">Pearly razorfish</name>
    <name type="synonym">Hemipteronotus novacula</name>
    <dbReference type="NCBI Taxonomy" id="13765"/>
    <lineage>
        <taxon>Eukaryota</taxon>
        <taxon>Metazoa</taxon>
        <taxon>Chordata</taxon>
        <taxon>Craniata</taxon>
        <taxon>Vertebrata</taxon>
        <taxon>Euteleostomi</taxon>
        <taxon>Actinopterygii</taxon>
        <taxon>Neopterygii</taxon>
        <taxon>Teleostei</taxon>
        <taxon>Neoteleostei</taxon>
        <taxon>Acanthomorphata</taxon>
        <taxon>Eupercaria</taxon>
        <taxon>Labriformes</taxon>
        <taxon>Labridae</taxon>
        <taxon>Xyrichtys</taxon>
    </lineage>
</organism>
<dbReference type="InterPro" id="IPR038990">
    <property type="entry name" value="LBH_dom"/>
</dbReference>
<gene>
    <name evidence="3" type="ORF">XNOV1_A014851</name>
</gene>
<dbReference type="AlphaFoldDB" id="A0AAV1GZ43"/>
<dbReference type="Pfam" id="PF15317">
    <property type="entry name" value="Lbh"/>
    <property type="match status" value="1"/>
</dbReference>
<evidence type="ECO:0000256" key="1">
    <source>
        <dbReference type="SAM" id="MobiDB-lite"/>
    </source>
</evidence>
<dbReference type="EMBL" id="OY660880">
    <property type="protein sequence ID" value="CAJ1077829.1"/>
    <property type="molecule type" value="Genomic_DNA"/>
</dbReference>
<protein>
    <submittedName>
        <fullName evidence="3">Protein LBH-like</fullName>
    </submittedName>
</protein>
<dbReference type="PANTHER" id="PTHR14987:SF3">
    <property type="entry name" value="LBH DOMAIN-CONTAINING PROTEIN 2"/>
    <property type="match status" value="1"/>
</dbReference>
<sequence>MTEVINTCEPTVGGASGQEGVSFQLFPDAVERFPKLSRRVPSIVVEPTDGEEVESGELRWPPDDVSSDVGESPTHNTDPGVLVEEVEPQKPKEGGVSFPTD</sequence>